<name>A0AAN8N9V1_9PEZI</name>
<proteinExistence type="predicted"/>
<evidence type="ECO:0000256" key="1">
    <source>
        <dbReference type="SAM" id="MobiDB-lite"/>
    </source>
</evidence>
<dbReference type="Proteomes" id="UP001307849">
    <property type="component" value="Unassembled WGS sequence"/>
</dbReference>
<reference evidence="2 3" key="1">
    <citation type="submission" date="2019-10" db="EMBL/GenBank/DDBJ databases">
        <authorList>
            <person name="Palmer J.M."/>
        </authorList>
    </citation>
    <scope>NUCLEOTIDE SEQUENCE [LARGE SCALE GENOMIC DNA]</scope>
    <source>
        <strain evidence="2 3">TWF506</strain>
    </source>
</reference>
<sequence length="301" mass="31930">MSNLLRKLSTCCLCSADNDSNSSESEIDNTIILPHRRPTESLKGILKNPVAGATEATKDGTSTVDDNAAVTSAHKTKRGSKNPRVFRPGLDNPPKDPYHRSGGNNESTLIIDPGSNFPVASAQAPEDPEDSENESSIGNILPEELTAGHPLPPLSPHPKRSPKQLTAAGEELPVQPPPQHQRLAHIDRPNPTTTIGPGITEVLAGAGPSSLCGVSSHCNHPRSGPRSSQNPPSHNAPSTIDNDDEGGQSPVPRDTRRDGLIFLTREQASELYSGVDLVTSDDLAEYLRMLGVNVGPGTEIE</sequence>
<feature type="compositionally biased region" description="Polar residues" evidence="1">
    <location>
        <begin position="225"/>
        <end position="240"/>
    </location>
</feature>
<organism evidence="2 3">
    <name type="scientific">Arthrobotrys conoides</name>
    <dbReference type="NCBI Taxonomy" id="74498"/>
    <lineage>
        <taxon>Eukaryota</taxon>
        <taxon>Fungi</taxon>
        <taxon>Dikarya</taxon>
        <taxon>Ascomycota</taxon>
        <taxon>Pezizomycotina</taxon>
        <taxon>Orbiliomycetes</taxon>
        <taxon>Orbiliales</taxon>
        <taxon>Orbiliaceae</taxon>
        <taxon>Arthrobotrys</taxon>
    </lineage>
</organism>
<evidence type="ECO:0000313" key="3">
    <source>
        <dbReference type="Proteomes" id="UP001307849"/>
    </source>
</evidence>
<gene>
    <name evidence="2" type="ORF">TWF506_004746</name>
</gene>
<feature type="compositionally biased region" description="Low complexity" evidence="1">
    <location>
        <begin position="191"/>
        <end position="200"/>
    </location>
</feature>
<protein>
    <submittedName>
        <fullName evidence="2">Uncharacterized protein</fullName>
    </submittedName>
</protein>
<evidence type="ECO:0000313" key="2">
    <source>
        <dbReference type="EMBL" id="KAK6497273.1"/>
    </source>
</evidence>
<dbReference type="AlphaFoldDB" id="A0AAN8N9V1"/>
<accession>A0AAN8N9V1</accession>
<comment type="caution">
    <text evidence="2">The sequence shown here is derived from an EMBL/GenBank/DDBJ whole genome shotgun (WGS) entry which is preliminary data.</text>
</comment>
<dbReference type="EMBL" id="JAVHJM010000015">
    <property type="protein sequence ID" value="KAK6497273.1"/>
    <property type="molecule type" value="Genomic_DNA"/>
</dbReference>
<feature type="region of interest" description="Disordered" evidence="1">
    <location>
        <begin position="214"/>
        <end position="255"/>
    </location>
</feature>
<feature type="region of interest" description="Disordered" evidence="1">
    <location>
        <begin position="53"/>
        <end position="202"/>
    </location>
</feature>
<keyword evidence="3" id="KW-1185">Reference proteome</keyword>